<dbReference type="Gene3D" id="3.20.20.10">
    <property type="entry name" value="Alanine racemase"/>
    <property type="match status" value="1"/>
</dbReference>
<accession>A0A7L4UMK9</accession>
<evidence type="ECO:0000313" key="5">
    <source>
        <dbReference type="EMBL" id="PVX49856.1"/>
    </source>
</evidence>
<dbReference type="GO" id="GO:0005829">
    <property type="term" value="C:cytosol"/>
    <property type="evidence" value="ECO:0007669"/>
    <property type="project" value="TreeGrafter"/>
</dbReference>
<dbReference type="EMBL" id="QENZ01000005">
    <property type="protein sequence ID" value="PVX49856.1"/>
    <property type="molecule type" value="Genomic_DNA"/>
</dbReference>
<dbReference type="InterPro" id="IPR000821">
    <property type="entry name" value="Ala_racemase"/>
</dbReference>
<evidence type="ECO:0000256" key="3">
    <source>
        <dbReference type="ARBA" id="ARBA00023235"/>
    </source>
</evidence>
<comment type="cofactor">
    <cofactor evidence="1">
        <name>pyridoxal 5'-phosphate</name>
        <dbReference type="ChEBI" id="CHEBI:597326"/>
    </cofactor>
</comment>
<dbReference type="Proteomes" id="UP000251835">
    <property type="component" value="Unassembled WGS sequence"/>
</dbReference>
<dbReference type="AlphaFoldDB" id="A0A7L4UMK9"/>
<dbReference type="PANTHER" id="PTHR30511:SF3">
    <property type="entry name" value="LYSINE RACEMASE"/>
    <property type="match status" value="1"/>
</dbReference>
<dbReference type="InterPro" id="IPR029066">
    <property type="entry name" value="PLP-binding_barrel"/>
</dbReference>
<name>A0A7L4UMK9_BALHA</name>
<dbReference type="PANTHER" id="PTHR30511">
    <property type="entry name" value="ALANINE RACEMASE"/>
    <property type="match status" value="1"/>
</dbReference>
<keyword evidence="3" id="KW-0413">Isomerase</keyword>
<dbReference type="Pfam" id="PF01168">
    <property type="entry name" value="Ala_racemase_N"/>
    <property type="match status" value="1"/>
</dbReference>
<evidence type="ECO:0000256" key="1">
    <source>
        <dbReference type="ARBA" id="ARBA00001933"/>
    </source>
</evidence>
<evidence type="ECO:0000313" key="6">
    <source>
        <dbReference type="Proteomes" id="UP000251835"/>
    </source>
</evidence>
<dbReference type="OrthoDB" id="504078at2"/>
<dbReference type="RefSeq" id="WP_116496719.1">
    <property type="nucleotide sequence ID" value="NZ_QENZ01000005.1"/>
</dbReference>
<reference evidence="5 6" key="1">
    <citation type="submission" date="2018-05" db="EMBL/GenBank/DDBJ databases">
        <title>Genomic Encyclopedia of Type Strains, Phase IV (KMG-IV): sequencing the most valuable type-strain genomes for metagenomic binning, comparative biology and taxonomic classification.</title>
        <authorList>
            <person name="Goeker M."/>
        </authorList>
    </citation>
    <scope>NUCLEOTIDE SEQUENCE [LARGE SCALE GENOMIC DNA]</scope>
    <source>
        <strain evidence="5 6">DSM 28579</strain>
    </source>
</reference>
<sequence>MAFITLDGKKLQKNFKYLDKLFAKKNIKWSVVSKILSGNKTFLLELLKLDIKQICDSRVTNLKSIKSINPDIETIYIKPPAKRAVPNVVRYADISLNTGIDTIKLLSEEAQKQDKTHKIIIMIDLGELREGVMRDDFIHFFQSVFELPNIEVIGIGTNLSCLYGVLPNQDKLIQLSLYSQLIEAKFNKKIPFVSGGSSVTIPLIFQKILPKGINHFRVGETLFLGTDVYHETLIKSMESDIFTLHSQIIELIEKPVVPTGEFGTNLEGDSFEFDESKLGEKSYRAIIDVGLLDVEQKHIFPTDENIEFVGASSDMLVIDLKNNPKNYKVGDLLEFKLNYMGILRIINSKYIDKKVINPIS</sequence>
<evidence type="ECO:0000256" key="2">
    <source>
        <dbReference type="ARBA" id="ARBA00022898"/>
    </source>
</evidence>
<comment type="caution">
    <text evidence="5">The sequence shown here is derived from an EMBL/GenBank/DDBJ whole genome shotgun (WGS) entry which is preliminary data.</text>
</comment>
<proteinExistence type="predicted"/>
<organism evidence="5 6">
    <name type="scientific">Balneicella halophila</name>
    <dbReference type="NCBI Taxonomy" id="1537566"/>
    <lineage>
        <taxon>Bacteria</taxon>
        <taxon>Pseudomonadati</taxon>
        <taxon>Bacteroidota</taxon>
        <taxon>Bacteroidia</taxon>
        <taxon>Bacteroidales</taxon>
        <taxon>Balneicellaceae</taxon>
        <taxon>Balneicella</taxon>
    </lineage>
</organism>
<dbReference type="SUPFAM" id="SSF51419">
    <property type="entry name" value="PLP-binding barrel"/>
    <property type="match status" value="1"/>
</dbReference>
<dbReference type="GO" id="GO:0008784">
    <property type="term" value="F:alanine racemase activity"/>
    <property type="evidence" value="ECO:0007669"/>
    <property type="project" value="TreeGrafter"/>
</dbReference>
<keyword evidence="2" id="KW-0663">Pyridoxal phosphate</keyword>
<protein>
    <submittedName>
        <fullName evidence="5">Putative amino acid racemase</fullName>
    </submittedName>
</protein>
<feature type="domain" description="Alanine racemase N-terminal" evidence="4">
    <location>
        <begin position="7"/>
        <end position="225"/>
    </location>
</feature>
<keyword evidence="6" id="KW-1185">Reference proteome</keyword>
<dbReference type="GO" id="GO:0030170">
    <property type="term" value="F:pyridoxal phosphate binding"/>
    <property type="evidence" value="ECO:0007669"/>
    <property type="project" value="TreeGrafter"/>
</dbReference>
<dbReference type="InterPro" id="IPR001608">
    <property type="entry name" value="Ala_racemase_N"/>
</dbReference>
<evidence type="ECO:0000259" key="4">
    <source>
        <dbReference type="Pfam" id="PF01168"/>
    </source>
</evidence>
<gene>
    <name evidence="5" type="ORF">C7377_1494</name>
</gene>